<feature type="transmembrane region" description="Helical" evidence="1">
    <location>
        <begin position="293"/>
        <end position="312"/>
    </location>
</feature>
<feature type="transmembrane region" description="Helical" evidence="1">
    <location>
        <begin position="367"/>
        <end position="386"/>
    </location>
</feature>
<proteinExistence type="predicted"/>
<evidence type="ECO:0000313" key="2">
    <source>
        <dbReference type="EMBL" id="KKT89805.1"/>
    </source>
</evidence>
<dbReference type="EMBL" id="LCKD01000014">
    <property type="protein sequence ID" value="KKT89805.1"/>
    <property type="molecule type" value="Genomic_DNA"/>
</dbReference>
<dbReference type="AlphaFoldDB" id="A0A0G1L268"/>
<reference evidence="2 3" key="1">
    <citation type="journal article" date="2015" name="Nature">
        <title>rRNA introns, odd ribosomes, and small enigmatic genomes across a large radiation of phyla.</title>
        <authorList>
            <person name="Brown C.T."/>
            <person name="Hug L.A."/>
            <person name="Thomas B.C."/>
            <person name="Sharon I."/>
            <person name="Castelle C.J."/>
            <person name="Singh A."/>
            <person name="Wilkins M.J."/>
            <person name="Williams K.H."/>
            <person name="Banfield J.F."/>
        </authorList>
    </citation>
    <scope>NUCLEOTIDE SEQUENCE [LARGE SCALE GENOMIC DNA]</scope>
</reference>
<feature type="non-terminal residue" evidence="2">
    <location>
        <position position="439"/>
    </location>
</feature>
<feature type="transmembrane region" description="Helical" evidence="1">
    <location>
        <begin position="148"/>
        <end position="166"/>
    </location>
</feature>
<protein>
    <recommendedName>
        <fullName evidence="4">TrbL/VirB6 plasmid conjugal transfer protein</fullName>
    </recommendedName>
</protein>
<accession>A0A0G1L268</accession>
<feature type="transmembrane region" description="Helical" evidence="1">
    <location>
        <begin position="108"/>
        <end position="128"/>
    </location>
</feature>
<feature type="transmembrane region" description="Helical" evidence="1">
    <location>
        <begin position="332"/>
        <end position="355"/>
    </location>
</feature>
<sequence>MKTMSKKLKRIFTMVTPALLLLVIVVAFVVAPFSVNADLETWEPAGYSTSSSDDDDTPPVAGLSILKMCTIVPDGWSKANPFAWLGNTITCAILFIVYTFWNLTNWVLTLAGAMFDMFAAFTIGTVLFKSTMTMTQQAWGVVRDIANLALIFSLLYIAIATILQIGGVQLKKAVASVVIVGLLINFSFFITRVVIDASNILAGALYSKVVANSAAESNFVTSIGGVPVKSVSSSIIAAFNPQQIMDQTVVDKLAKADMKGQNVFTFLYLFASILNIFAAIIFLKVALLLVGRVVMFLFLIIASPLAFVGYAIPGASFHKEWWKTLIDQAMVAPVFFFFLYVITTVLNGSFLDSIFKSSKDTLDPMTFYISMTAHFIIVILALNLALKKTAKLSGEIGGAILGFAGGLITGAVGGATVGLAARAGRHTIGRAAKSLQDSA</sequence>
<dbReference type="Proteomes" id="UP000034368">
    <property type="component" value="Unassembled WGS sequence"/>
</dbReference>
<evidence type="ECO:0008006" key="4">
    <source>
        <dbReference type="Google" id="ProtNLM"/>
    </source>
</evidence>
<feature type="transmembrane region" description="Helical" evidence="1">
    <location>
        <begin position="82"/>
        <end position="101"/>
    </location>
</feature>
<evidence type="ECO:0000256" key="1">
    <source>
        <dbReference type="SAM" id="Phobius"/>
    </source>
</evidence>
<keyword evidence="1" id="KW-0472">Membrane</keyword>
<keyword evidence="1" id="KW-1133">Transmembrane helix</keyword>
<gene>
    <name evidence="2" type="ORF">UW90_C0014G0005</name>
</gene>
<keyword evidence="1" id="KW-0812">Transmembrane</keyword>
<organism evidence="2 3">
    <name type="scientific">Candidatus Yanofskybacteria bacterium GW2011_GWB1_45_11</name>
    <dbReference type="NCBI Taxonomy" id="1619026"/>
    <lineage>
        <taxon>Bacteria</taxon>
        <taxon>Candidatus Yanofskyibacteriota</taxon>
    </lineage>
</organism>
<feature type="transmembrane region" description="Helical" evidence="1">
    <location>
        <begin position="398"/>
        <end position="421"/>
    </location>
</feature>
<comment type="caution">
    <text evidence="2">The sequence shown here is derived from an EMBL/GenBank/DDBJ whole genome shotgun (WGS) entry which is preliminary data.</text>
</comment>
<evidence type="ECO:0000313" key="3">
    <source>
        <dbReference type="Proteomes" id="UP000034368"/>
    </source>
</evidence>
<feature type="transmembrane region" description="Helical" evidence="1">
    <location>
        <begin position="266"/>
        <end position="286"/>
    </location>
</feature>
<feature type="transmembrane region" description="Helical" evidence="1">
    <location>
        <begin position="173"/>
        <end position="195"/>
    </location>
</feature>
<name>A0A0G1L268_9BACT</name>